<dbReference type="Pfam" id="PF13379">
    <property type="entry name" value="NMT1_2"/>
    <property type="match status" value="1"/>
</dbReference>
<dbReference type="RefSeq" id="WP_130161391.1">
    <property type="nucleotide sequence ID" value="NZ_SGIM01000003.1"/>
</dbReference>
<keyword evidence="4" id="KW-0997">Cell inner membrane</keyword>
<dbReference type="PANTHER" id="PTHR30024">
    <property type="entry name" value="ALIPHATIC SULFONATES-BINDING PROTEIN-RELATED"/>
    <property type="match status" value="1"/>
</dbReference>
<evidence type="ECO:0000256" key="5">
    <source>
        <dbReference type="ARBA" id="ARBA00023136"/>
    </source>
</evidence>
<dbReference type="CDD" id="cd13553">
    <property type="entry name" value="PBP2_NrtA_CpmA_like"/>
    <property type="match status" value="1"/>
</dbReference>
<evidence type="ECO:0000256" key="1">
    <source>
        <dbReference type="ARBA" id="ARBA00004308"/>
    </source>
</evidence>
<keyword evidence="7" id="KW-1185">Reference proteome</keyword>
<proteinExistence type="predicted"/>
<keyword evidence="2" id="KW-0813">Transport</keyword>
<sequence length="341" mass="38502">MGHLEKNKLQLGYIPLLDCVALLWAKQRGFFEDVGLDISLVQEASWASLRDRLAFGLLDAAHCLSAMLPAAAVAADQIGIPLQTPLVLSENRAFISLSQKLCYELNIQKQDSAETSAQKLVQKIKANNTVSLAHVFQHSIHHYCLREWLALADAELAHSIQVKTLPPPYMAEALNNHLIDGFCVGEPWNTQPELLGLSHIVCSSQDIIPNVADKVLAVTQDWAQQHPNTLIALTSAIIRAQRELREIEDFAPVWQLLIEFEVIQFHCSPEVHVEKYFNIQNIIRNFIQDDAEPKQKDFVWLFQQMQKWHSPTIKTVTITDPAQNCLLLDIYSAALNETIKF</sequence>
<dbReference type="GO" id="GO:0012505">
    <property type="term" value="C:endomembrane system"/>
    <property type="evidence" value="ECO:0007669"/>
    <property type="project" value="UniProtKB-SubCell"/>
</dbReference>
<accession>A0A4Q6XI22</accession>
<keyword evidence="5" id="KW-0472">Membrane</keyword>
<protein>
    <submittedName>
        <fullName evidence="6">ABC transporter substrate-binding protein</fullName>
    </submittedName>
</protein>
<organism evidence="6 7">
    <name type="scientific">Acinetobacter halotolerans</name>
    <dbReference type="NCBI Taxonomy" id="1752076"/>
    <lineage>
        <taxon>Bacteria</taxon>
        <taxon>Pseudomonadati</taxon>
        <taxon>Pseudomonadota</taxon>
        <taxon>Gammaproteobacteria</taxon>
        <taxon>Moraxellales</taxon>
        <taxon>Moraxellaceae</taxon>
        <taxon>Acinetobacter</taxon>
    </lineage>
</organism>
<dbReference type="InterPro" id="IPR044527">
    <property type="entry name" value="NrtA/CpmA_ABC-bd_dom"/>
</dbReference>
<dbReference type="AlphaFoldDB" id="A0A4Q6XI22"/>
<dbReference type="SUPFAM" id="SSF53850">
    <property type="entry name" value="Periplasmic binding protein-like II"/>
    <property type="match status" value="1"/>
</dbReference>
<dbReference type="Gene3D" id="3.40.190.10">
    <property type="entry name" value="Periplasmic binding protein-like II"/>
    <property type="match status" value="2"/>
</dbReference>
<dbReference type="Proteomes" id="UP000292110">
    <property type="component" value="Unassembled WGS sequence"/>
</dbReference>
<comment type="subcellular location">
    <subcellularLocation>
        <location evidence="1">Endomembrane system</location>
    </subcellularLocation>
</comment>
<name>A0A4Q6XI22_9GAMM</name>
<dbReference type="PANTHER" id="PTHR30024:SF43">
    <property type="entry name" value="BLL4572 PROTEIN"/>
    <property type="match status" value="1"/>
</dbReference>
<comment type="caution">
    <text evidence="6">The sequence shown here is derived from an EMBL/GenBank/DDBJ whole genome shotgun (WGS) entry which is preliminary data.</text>
</comment>
<keyword evidence="3" id="KW-1003">Cell membrane</keyword>
<evidence type="ECO:0000313" key="7">
    <source>
        <dbReference type="Proteomes" id="UP000292110"/>
    </source>
</evidence>
<evidence type="ECO:0000313" key="6">
    <source>
        <dbReference type="EMBL" id="RZF54505.1"/>
    </source>
</evidence>
<reference evidence="6 7" key="1">
    <citation type="submission" date="2019-02" db="EMBL/GenBank/DDBJ databases">
        <title>The draft genome of Acinetobacter halotolerans strain JCM 31009.</title>
        <authorList>
            <person name="Qin J."/>
            <person name="Feng Y."/>
            <person name="Nemec A."/>
            <person name="Zong Z."/>
        </authorList>
    </citation>
    <scope>NUCLEOTIDE SEQUENCE [LARGE SCALE GENOMIC DNA]</scope>
    <source>
        <strain evidence="6 7">JCM 31009</strain>
    </source>
</reference>
<dbReference type="EMBL" id="SGIM01000003">
    <property type="protein sequence ID" value="RZF54505.1"/>
    <property type="molecule type" value="Genomic_DNA"/>
</dbReference>
<evidence type="ECO:0000256" key="3">
    <source>
        <dbReference type="ARBA" id="ARBA00022475"/>
    </source>
</evidence>
<evidence type="ECO:0000256" key="4">
    <source>
        <dbReference type="ARBA" id="ARBA00022519"/>
    </source>
</evidence>
<evidence type="ECO:0000256" key="2">
    <source>
        <dbReference type="ARBA" id="ARBA00022448"/>
    </source>
</evidence>
<gene>
    <name evidence="6" type="ORF">EXE30_04595</name>
</gene>